<dbReference type="EMBL" id="VMSJ01000006">
    <property type="protein sequence ID" value="TVT26767.1"/>
    <property type="molecule type" value="Genomic_DNA"/>
</dbReference>
<name>A0A558AR78_9STAP</name>
<dbReference type="GO" id="GO:0006310">
    <property type="term" value="P:DNA recombination"/>
    <property type="evidence" value="ECO:0007669"/>
    <property type="project" value="TreeGrafter"/>
</dbReference>
<dbReference type="PANTHER" id="PTHR30580">
    <property type="entry name" value="PRIMOSOMAL PROTEIN N"/>
    <property type="match status" value="1"/>
</dbReference>
<dbReference type="Pfam" id="PF00271">
    <property type="entry name" value="Helicase_C"/>
    <property type="match status" value="1"/>
</dbReference>
<dbReference type="PANTHER" id="PTHR30580:SF1">
    <property type="entry name" value="COMF OPERON PROTEIN 1"/>
    <property type="match status" value="1"/>
</dbReference>
<dbReference type="PROSITE" id="PS51194">
    <property type="entry name" value="HELICASE_CTER"/>
    <property type="match status" value="1"/>
</dbReference>
<keyword evidence="6" id="KW-0378">Hydrolase</keyword>
<organism evidence="6 7">
    <name type="scientific">Salinicoccus cyprini</name>
    <dbReference type="NCBI Taxonomy" id="2493691"/>
    <lineage>
        <taxon>Bacteria</taxon>
        <taxon>Bacillati</taxon>
        <taxon>Bacillota</taxon>
        <taxon>Bacilli</taxon>
        <taxon>Bacillales</taxon>
        <taxon>Staphylococcaceae</taxon>
        <taxon>Salinicoccus</taxon>
    </lineage>
</organism>
<dbReference type="RefSeq" id="WP_145290685.1">
    <property type="nucleotide sequence ID" value="NZ_VMSJ01000006.1"/>
</dbReference>
<evidence type="ECO:0000256" key="1">
    <source>
        <dbReference type="ARBA" id="ARBA00022741"/>
    </source>
</evidence>
<reference evidence="6 7" key="1">
    <citation type="submission" date="2019-07" db="EMBL/GenBank/DDBJ databases">
        <title>Salinicoccus cyprini sp. nov., isolated from gastro-intestinal tract of mirror carp, Cyprinus carpio var. specularis, collected from Gobind Sagar Reservoir, Himachal Pradesh, India.</title>
        <authorList>
            <person name="Talwar C."/>
            <person name="Singh A.K."/>
            <person name="Lal R."/>
            <person name="Negi R.K."/>
        </authorList>
    </citation>
    <scope>NUCLEOTIDE SEQUENCE [LARGE SCALE GENOMIC DNA]</scope>
    <source>
        <strain evidence="6 7">CT19</strain>
    </source>
</reference>
<evidence type="ECO:0000256" key="2">
    <source>
        <dbReference type="ARBA" id="ARBA00022840"/>
    </source>
</evidence>
<keyword evidence="2" id="KW-0067">ATP-binding</keyword>
<dbReference type="InterPro" id="IPR027417">
    <property type="entry name" value="P-loop_NTPase"/>
</dbReference>
<dbReference type="Gene3D" id="3.40.50.300">
    <property type="entry name" value="P-loop containing nucleotide triphosphate hydrolases"/>
    <property type="match status" value="2"/>
</dbReference>
<sequence length="416" mass="47630">MILDHRGDAIYRTAGVDVKGPLCHRCGNTSKKYFYSYDAPFDGSRVTYCMKCINLGRSDSMTPLRCNPTVRRKTASPYTLDFELSSQQAYASDRIMDALKTGRSLLLYAVTGAGKTEMTFQSIEWAREAGLNVAFISPRIDVVKEVHIRLGQAFVSSGIDLMYDGVKQVHDYQFTVCTVHQLFNFIDHFDFIIVDETDAFPLPEDPILMQAIRRASTRAATLIFMTATPSRQLIREVGKDGVITLPRRYHGHDLTMPKMVWHDIRRDISRDRAPKKLMNLIRDILDAERFVLVFVPEISLMEALFKVIHEVFPESAAVHSGDPERNHKVEKMRNKEIKVLLTTTILERGVTFDRLDAIIVHAERFNMESLIQMCGRVGRKQTDPVGNIWFFAHYQTDGIRRTFRTIREFNAARVDA</sequence>
<dbReference type="PROSITE" id="PS51192">
    <property type="entry name" value="HELICASE_ATP_BIND_1"/>
    <property type="match status" value="1"/>
</dbReference>
<keyword evidence="7" id="KW-1185">Reference proteome</keyword>
<evidence type="ECO:0000313" key="6">
    <source>
        <dbReference type="EMBL" id="TVT26767.1"/>
    </source>
</evidence>
<dbReference type="InterPro" id="IPR014001">
    <property type="entry name" value="Helicase_ATP-bd"/>
</dbReference>
<dbReference type="Pfam" id="PF04851">
    <property type="entry name" value="ResIII"/>
    <property type="match status" value="1"/>
</dbReference>
<dbReference type="GO" id="GO:0016787">
    <property type="term" value="F:hydrolase activity"/>
    <property type="evidence" value="ECO:0007669"/>
    <property type="project" value="InterPro"/>
</dbReference>
<dbReference type="InterPro" id="IPR006935">
    <property type="entry name" value="Helicase/UvrB_N"/>
</dbReference>
<protein>
    <submittedName>
        <fullName evidence="6">DEAD/DEAH box helicase</fullName>
    </submittedName>
</protein>
<dbReference type="GO" id="GO:0006270">
    <property type="term" value="P:DNA replication initiation"/>
    <property type="evidence" value="ECO:0007669"/>
    <property type="project" value="TreeGrafter"/>
</dbReference>
<dbReference type="GO" id="GO:0005524">
    <property type="term" value="F:ATP binding"/>
    <property type="evidence" value="ECO:0007669"/>
    <property type="project" value="UniProtKB-KW"/>
</dbReference>
<dbReference type="SMART" id="SM00490">
    <property type="entry name" value="HELICc"/>
    <property type="match status" value="1"/>
</dbReference>
<evidence type="ECO:0000259" key="5">
    <source>
        <dbReference type="PROSITE" id="PS51194"/>
    </source>
</evidence>
<evidence type="ECO:0000256" key="3">
    <source>
        <dbReference type="ARBA" id="ARBA00023125"/>
    </source>
</evidence>
<keyword evidence="3" id="KW-0238">DNA-binding</keyword>
<keyword evidence="6" id="KW-0347">Helicase</keyword>
<dbReference type="OrthoDB" id="2077914at2"/>
<dbReference type="SUPFAM" id="SSF52540">
    <property type="entry name" value="P-loop containing nucleoside triphosphate hydrolases"/>
    <property type="match status" value="1"/>
</dbReference>
<feature type="domain" description="Helicase ATP-binding" evidence="4">
    <location>
        <begin position="96"/>
        <end position="247"/>
    </location>
</feature>
<dbReference type="AlphaFoldDB" id="A0A558AR78"/>
<keyword evidence="1" id="KW-0547">Nucleotide-binding</keyword>
<comment type="caution">
    <text evidence="6">The sequence shown here is derived from an EMBL/GenBank/DDBJ whole genome shotgun (WGS) entry which is preliminary data.</text>
</comment>
<dbReference type="GO" id="GO:0003677">
    <property type="term" value="F:DNA binding"/>
    <property type="evidence" value="ECO:0007669"/>
    <property type="project" value="UniProtKB-KW"/>
</dbReference>
<evidence type="ECO:0000259" key="4">
    <source>
        <dbReference type="PROSITE" id="PS51192"/>
    </source>
</evidence>
<proteinExistence type="predicted"/>
<dbReference type="SMART" id="SM00487">
    <property type="entry name" value="DEXDc"/>
    <property type="match status" value="1"/>
</dbReference>
<feature type="domain" description="Helicase C-terminal" evidence="5">
    <location>
        <begin position="280"/>
        <end position="416"/>
    </location>
</feature>
<dbReference type="Proteomes" id="UP000315103">
    <property type="component" value="Unassembled WGS sequence"/>
</dbReference>
<dbReference type="GO" id="GO:0043138">
    <property type="term" value="F:3'-5' DNA helicase activity"/>
    <property type="evidence" value="ECO:0007669"/>
    <property type="project" value="TreeGrafter"/>
</dbReference>
<dbReference type="InterPro" id="IPR001650">
    <property type="entry name" value="Helicase_C-like"/>
</dbReference>
<evidence type="ECO:0000313" key="7">
    <source>
        <dbReference type="Proteomes" id="UP000315103"/>
    </source>
</evidence>
<accession>A0A558AR78</accession>
<gene>
    <name evidence="6" type="ORF">FO441_12225</name>
</gene>
<dbReference type="GO" id="GO:0006302">
    <property type="term" value="P:double-strand break repair"/>
    <property type="evidence" value="ECO:0007669"/>
    <property type="project" value="TreeGrafter"/>
</dbReference>